<evidence type="ECO:0000256" key="5">
    <source>
        <dbReference type="ARBA" id="ARBA00023033"/>
    </source>
</evidence>
<dbReference type="Gene3D" id="3.50.50.60">
    <property type="entry name" value="FAD/NAD(P)-binding domain"/>
    <property type="match status" value="1"/>
</dbReference>
<evidence type="ECO:0000313" key="8">
    <source>
        <dbReference type="Proteomes" id="UP000554235"/>
    </source>
</evidence>
<name>A0A8H4PFK6_9HYPO</name>
<dbReference type="InterPro" id="IPR050493">
    <property type="entry name" value="FAD-dep_Monooxygenase_BioMet"/>
</dbReference>
<evidence type="ECO:0000313" key="7">
    <source>
        <dbReference type="EMBL" id="KAF4467776.1"/>
    </source>
</evidence>
<dbReference type="PRINTS" id="PR00420">
    <property type="entry name" value="RNGMNOXGNASE"/>
</dbReference>
<comment type="similarity">
    <text evidence="1">Belongs to the paxM FAD-dependent monooxygenase family.</text>
</comment>
<keyword evidence="4" id="KW-0560">Oxidoreductase</keyword>
<accession>A0A8H4PFK6</accession>
<dbReference type="GO" id="GO:0071949">
    <property type="term" value="F:FAD binding"/>
    <property type="evidence" value="ECO:0007669"/>
    <property type="project" value="InterPro"/>
</dbReference>
<dbReference type="SUPFAM" id="SSF51905">
    <property type="entry name" value="FAD/NAD(P)-binding domain"/>
    <property type="match status" value="1"/>
</dbReference>
<dbReference type="Pfam" id="PF01494">
    <property type="entry name" value="FAD_binding_3"/>
    <property type="match status" value="1"/>
</dbReference>
<dbReference type="PANTHER" id="PTHR13789">
    <property type="entry name" value="MONOOXYGENASE"/>
    <property type="match status" value="1"/>
</dbReference>
<feature type="domain" description="FAD-binding" evidence="6">
    <location>
        <begin position="231"/>
        <end position="393"/>
    </location>
</feature>
<keyword evidence="8" id="KW-1185">Reference proteome</keyword>
<dbReference type="SUPFAM" id="SSF54373">
    <property type="entry name" value="FAD-linked reductases, C-terminal domain"/>
    <property type="match status" value="1"/>
</dbReference>
<organism evidence="7 8">
    <name type="scientific">Fusarium albosuccineum</name>
    <dbReference type="NCBI Taxonomy" id="1237068"/>
    <lineage>
        <taxon>Eukaryota</taxon>
        <taxon>Fungi</taxon>
        <taxon>Dikarya</taxon>
        <taxon>Ascomycota</taxon>
        <taxon>Pezizomycotina</taxon>
        <taxon>Sordariomycetes</taxon>
        <taxon>Hypocreomycetidae</taxon>
        <taxon>Hypocreales</taxon>
        <taxon>Nectriaceae</taxon>
        <taxon>Fusarium</taxon>
        <taxon>Fusarium decemcellulare species complex</taxon>
    </lineage>
</organism>
<dbReference type="Proteomes" id="UP000554235">
    <property type="component" value="Unassembled WGS sequence"/>
</dbReference>
<proteinExistence type="inferred from homology"/>
<evidence type="ECO:0000259" key="6">
    <source>
        <dbReference type="Pfam" id="PF01494"/>
    </source>
</evidence>
<comment type="caution">
    <text evidence="7">The sequence shown here is derived from an EMBL/GenBank/DDBJ whole genome shotgun (WGS) entry which is preliminary data.</text>
</comment>
<dbReference type="Gene3D" id="3.30.9.30">
    <property type="match status" value="1"/>
</dbReference>
<keyword evidence="3" id="KW-0274">FAD</keyword>
<dbReference type="EMBL" id="JAADYS010000696">
    <property type="protein sequence ID" value="KAF4467776.1"/>
    <property type="molecule type" value="Genomic_DNA"/>
</dbReference>
<dbReference type="InterPro" id="IPR002938">
    <property type="entry name" value="FAD-bd"/>
</dbReference>
<evidence type="ECO:0000256" key="2">
    <source>
        <dbReference type="ARBA" id="ARBA00022630"/>
    </source>
</evidence>
<sequence length="484" mass="52456">MGSDDSLAGTWSALKEDFSCPLAGVAGSVSSSWDQSPGHGGLVVRGGCRAVSVLAGVWATSLTAVAKEVICRREVALYHMIYESDPAPAPDRGVALGIGPNGSRLLQNSFGISVEILRAVKCSGIRTHSETGAVVREVRELAAVRDQSCIPQDLLFIPSLLLWNALRFMTAASFDSDWLLIHRQDLKDELLRLATADAGPDISGEPAKLVYGTKASMLDAEDGKVVFENGHETQADLIVGADGIHLAVRPFITDAELSVQPAGVFLYRFIIPIEKAMEGAFVNVFLSGDCSQQYIVMYPCRSFELLNVACCVPDNLLTNGSVESWKTTGEVADMLQQFVNFPTAAKDVKLYKVQDMDALPCYVRGRAVLVGDTGHPMTPFQGQGANQSIDDAEGMTMLLRGDPDHGQIPAQLKLWESIHRPRASQVQLNSRWAIGLTLQKQVERMQFNWTYSGILAALRVQLGTGREDGSTLVDQPSTEERGGF</sequence>
<evidence type="ECO:0000256" key="3">
    <source>
        <dbReference type="ARBA" id="ARBA00022827"/>
    </source>
</evidence>
<protein>
    <submittedName>
        <fullName evidence="7">FAD binding domain</fullName>
    </submittedName>
</protein>
<keyword evidence="5" id="KW-0503">Monooxygenase</keyword>
<dbReference type="PANTHER" id="PTHR13789:SF314">
    <property type="entry name" value="FAD-BINDING DOMAIN-CONTAINING PROTEIN"/>
    <property type="match status" value="1"/>
</dbReference>
<dbReference type="OrthoDB" id="40579at2759"/>
<gene>
    <name evidence="7" type="ORF">FALBO_5350</name>
</gene>
<dbReference type="GO" id="GO:0004497">
    <property type="term" value="F:monooxygenase activity"/>
    <property type="evidence" value="ECO:0007669"/>
    <property type="project" value="UniProtKB-KW"/>
</dbReference>
<reference evidence="7 8" key="1">
    <citation type="submission" date="2020-01" db="EMBL/GenBank/DDBJ databases">
        <title>Identification and distribution of gene clusters putatively required for synthesis of sphingolipid metabolism inhibitors in phylogenetically diverse species of the filamentous fungus Fusarium.</title>
        <authorList>
            <person name="Kim H.-S."/>
            <person name="Busman M."/>
            <person name="Brown D.W."/>
            <person name="Divon H."/>
            <person name="Uhlig S."/>
            <person name="Proctor R.H."/>
        </authorList>
    </citation>
    <scope>NUCLEOTIDE SEQUENCE [LARGE SCALE GENOMIC DNA]</scope>
    <source>
        <strain evidence="7 8">NRRL 20459</strain>
    </source>
</reference>
<evidence type="ECO:0000256" key="1">
    <source>
        <dbReference type="ARBA" id="ARBA00007992"/>
    </source>
</evidence>
<dbReference type="InterPro" id="IPR036188">
    <property type="entry name" value="FAD/NAD-bd_sf"/>
</dbReference>
<evidence type="ECO:0000256" key="4">
    <source>
        <dbReference type="ARBA" id="ARBA00023002"/>
    </source>
</evidence>
<dbReference type="AlphaFoldDB" id="A0A8H4PFK6"/>
<keyword evidence="2" id="KW-0285">Flavoprotein</keyword>